<feature type="domain" description="Carrier" evidence="5">
    <location>
        <begin position="2720"/>
        <end position="2793"/>
    </location>
</feature>
<feature type="domain" description="Carrier" evidence="5">
    <location>
        <begin position="3783"/>
        <end position="3860"/>
    </location>
</feature>
<dbReference type="Gene3D" id="3.30.559.30">
    <property type="entry name" value="Nonribosomal peptide synthetase, condensation domain"/>
    <property type="match status" value="6"/>
</dbReference>
<evidence type="ECO:0000259" key="5">
    <source>
        <dbReference type="PROSITE" id="PS50075"/>
    </source>
</evidence>
<dbReference type="Gene3D" id="3.30.559.10">
    <property type="entry name" value="Chloramphenicol acetyltransferase-like domain"/>
    <property type="match status" value="7"/>
</dbReference>
<sequence length="5352" mass="589177">MDDKSHEVPAPERMKTTKLPVLRGNIGNDDIQRHSTSIDASLEDVAHATLLLVCGLAGKQEGDRFNAIIGRGHAFIGLTPSGEQEIIGAETQAGDVLLHTASAEVDLDNHAAVLYLADSELNLACSSLYFTETSAATWLKQLVDLISGTSLVNNEKAILNSKGFSSDLLLHELFTRHRDSSTTAVSFTRDIEAKPVELSYAQLHRLSNQVASSLSAQGLYGSVIPVLLPQSLELYVALLGILKSGNIYCSMLPDTPADRIAFVCQDVKATCAFASADSLPSDVKHMSVSLDRQADYDAPKIVPEAIAYVMYTSGSTGQPKAVQITHRNASTSILAHDFIFEDTQFAKGDHFLQFANTTFDISIFEIFSCWARDMTLIAAHRPLLLSDLPRLLDKRQINYLELTPSVAGLLPRQDDPRFSTVKAFLSIGEMLTAQVLDNWAGKLYNAYGPTEATLHATVKQMNTTATLPSNIGVPLRSCSIAILDPQSKDVLPFGWLGELCIGGPQVARGYLNRPDLTSAAFIAHDLCDGMLYRTGDLARIVDGECFFVGRKQGDDQVKINGQRIELGEIACAIERMDGARRCAVIKHENQLFAFVVGQAGFQLAGRLPRDLKPILMMIEDLPTSSSGKLDNKKLKAMAEDYKKNNRQSDEGDMSEAETLVSQAVLDVVGTTVASDRSLAQYGVDSLGAIKIVMALQRNGQSCSVFDVLDADTISGIAQRLSLTEGQAQGQDHNKRELGTDVLVALQKRFVGCTFAPCSPIQEAMLAGNLSDPAGQLYYNPILLQLPIDDFEAFSKAWTALVARHSILRTGFTPSDDPAFEFVQVIHPASYEPLVDKSDESIEVAVGTHKARKLPADMAQPPLHALVLHDHVSIMLHHALYDAWSLELLLHDLQRLLANKSLEDAPQYADVQRQVSSKPLSAATAYWAQELQAYNCPPLPILAQCEPEENETLTTSSLSQMSLLSLDEKCAIAGISPQAIGQLAWSLLLEWYTGESSCFAITTSGRTLPVEGIERTVGPFINTYPCMLQVGSDETIGAALSSISRGNKLLSQHSLPYRDILKLSKTRKHPESLFIYQKTGADIDKLDIKVLEQGDRLEFKILLTMDRSPDGLHLRISARPGLVAPKAAKQLLQQFDHLLGVILNDTLAKVSILKNMPGDLSSITNICPVSAVTGRLDASFADIADRQPDKIALEFYDALDHSTKLTYRQLDQAACKLANVLQRQVLCEEAIAICLDKSIEMYAAMIAIHKLGCPYLALDPALPDERLKIVLEVTCTKHVMTSSSYATRFSDVHAVDVNQVLQSGGKDEFEPVREGQLAYVLMTSGTTGVPKGCAVTHSNVLSNISVLSNIYPHAVADRIMQFTSYSFDVSVFEIWFAWLNGLCLVSANRDLMLTDLTAALNAFKVTHVDMTPMAATLVKAAELPLVKCFILTGEAISRSIIHDWGASKRCYNAYGPTEATNVCTVKQLTTSKDYTSSIGPVLPNTSGFVLDEQLRPVPRFAQGELWVGGAQIIRGYVNNFERTSQSFVQHPQFGRIYKTGDVVRMLDDNSISFLGRKDSQVKVRGFRIELDEVTHALRRHCKVKDAATIVHDAALVSFVKLGATDSHDTVVAEIFDRVKQILPAYMVPAMILPLDKIPHTSSYKLDTRSLQQRLADIPDRQRFADSKTSDAHASWTESARSIAQVFSRVSGVPIADISPDTSLHKLGMDSISAIKVATIIKREGHGEITVSDIMIHQSPWQIGSILSHASEAESHESSEIPEAMTDRVLEDLSLSSAQVSHILPCTPLQEGLLLETLKSDSVHYVNHQILVLQDGIDSHRLKQACQDLVQHTPILRTCFGFTASSAFPCVQVCLQKTDIDWTSSSAEDAFEQHIRRTQSILDLSRPPLAFLEQQGQVHRLVISLHHALFDGWSMSLMLEDLSRWYAGHAIPNRPRLADAMRRIKRAAEPATERYWEMELAQYELTPFPCLSDTNENIQSITEHQFSLSLSVLDQRSRATSTPILAMLQAAWAILLKNLSGSDDICFANVVSGRTMAVDNLEELVAPLFNVLPLRTRFSSQESIASLLGQLQKANLEHLKAPHYSLRRIARSAGTVGSKMFDTILILQKPVHFEETQLYKALDDKGDSNYALMMEIVPHTKLDTINLRLTACNNIVSPSVAQELAVHFERLVDVISEGNASSPVTGLFQGPLALTVRVPTGKPTEELLYHAFLANCHGQPSSIALEFLHDSGRIESLTYGTLRDRVFAISWHLQRLKLGRSAPVVVMMDKSPEMYIAFLAILHAGLVYVPLDVQTPSERLEYILAELCPALILTNGDQAADSADKVGGCPKRTLNDWHREVQHQVHPARLSSSDLAYIIYTSGSTGRPKAVMVEHKAAVATIKSSKPILWATSQARWLQFAASTFDMSIYDMSVAFSLGLTLCAASKSLLLEDLTSVINKLEATHVDLTPSVAKTIRRADVPCVKMLFCIGESLAQSIIAEWQDLCLNTYGPTEAAMVCSSHHVCSTSLAHNIGHTFAHARLGIFAVDAVGPMTTLNLGELCIAGPQLSRGYLKDADKTSQAFFTYEGERFYRTGDLCRMLPDKQILFSGRKDNQTKLRGQRIELDEISSVLLQITKVKAAAAIVATTTEGVEQLVAFISAVPSSSQASLNAALCDSIADVGSILQDLEKKLPTYMIPTRIESLNFLPLGNAGKLDTRKLQALFLEASARDVHGVLDSRSFSESELVIRQVMAQVSGVEESRIERSSSIYQLGLDSLAAIQIVSVLKKKGKHIDVVDILQNPTTEKMAKKLDIATRSSANLTVDDKPYNQLCDIIMQERPDSVIAVPCTPVQDNMIAQFVRSDGSSYYNHILFGLESSLSVNDLLKAWTHVASHYDILRASIVAVGKRDCQYALVVPEEMHDFWTDTETTNVKVSVKQVIDELQQELLHNLSTPSFRLHLFRSQSEGNSLLFSAHHALFDGNSLSKFLVAVQNVLRDKSIPEVPPMSSSAKRLWQLYHGEYAESSATYWQAHLQGKSANPFPNLSNCQVEPQSLVTKRKFSVQSLQSERQSQGISLASLCMAAWAKILSAYTGESQVSFGVVLSGRLGLDLEDALYPCISTLPFSTVIQGSATDTLKTFADLYSSALARQHLALSKVSKEGAQLFDTIFVYQQNPDESCLSCDFWTLKQDFAKVEVPISLEVIPDRTDANLELVLTHSSKVPSQHAKILLRQMEAILGAILKHPESRMLDLESHVDLQLLSVIPPQIPEFPTEVSFLHEYVEKYARETPEACALEFVSQLSEKSQIWSYKALNEEANRLAWHLVGGKMPKKPIAVCFDKTPDAFIAILAILKTGSPFCCLDPTAPIERRKFIVENSESVFVLCGSSYREELSAAVSVQVLTLPIDLQKFATDNLDSQRMNMSQNDLSYVLYTSGSTGTPKGCCLSHKSIVQALYSFRYEFCGQFDTSSRFLAFAGLHFDVSILEQYFSWSIGARLCAAPKDVMLSDIPGTIQRFGITHIDLTPQLAMTLLPEEAPSLRVFITGGEMLKSEVVENWGDKDVLFNFYGPTEATIGCTALKQVRKGARPSNIGQQWKNCGSIVQAVLGEPKPALRGGLGDLFISGVQVGEGYMNLPEVTRKRFVFNELLNDKTYQTGDLVRLLEIDASFDFVGRADQQVKLRGQRIETGEIDSVIKKAHTNIKAAVTVVLKHQSQPKEHLVTWIEYEGSESASSITVIDEQLDRNILFDAAQSLLPVYMVPTYIIPVNRIKLTATNKVDQKELVRVYNEVPGKALPTFAMRHRAGKSKASVKVLNQVRGILKGMTDLEEAQITDNSSIFELGLDSVSVVGLARSLKQAGLLEASVALVMKAKTVQNIASALSGRSEFKTTGSAVQSFGHRHTQTAANLLNLGICDIEMVVPCTPLVEGLLVESMNAETKLHFNKFVIGTEHPLDIPRAQKTFDSLVAQVSVLRTRFCLVSDGIAQVVLADNSVGAFSDQKFPLGCKLCQLDEVDGRLILSIHHALYDGHSLQLIIKHFQRLYERPELQLALPAISPVIEEILSIDLERAKGFWTEQLQSAQAARFNRGRECASTENSLISKTSPHDLQTYCKANKCTTISIFQAAWALILRRLLGQDAVFGLVVSGRNLTVDGVDDVVYPTFNTLPMFVNTDGDPTDVVERSQELFSRATAHEHTPQRFIKKALGIPSDAPLMDSILVLQHGGHQHGSWSMTSQADDSSGFAIALDVTITTDNVRMLSKTTGISLAAKEVLVAVDEVLCQLLADTRIQVNLQRLDSTSIAVAPESEALQRTLGSNTLTGFAQTILSDVADLLDVADGEVGLDQSFFALGLDSIDMVKLSARLKHHQLNASVGTLMANASVSKLAAFVSRSQEEFIGNAPTDWRIMFRDLDDSDVEAILPISPIQQGMLTEDIAQGSLQYLNHSLFKLASNIDVDRLVQAWEQVIHSNPILRTTFHPVAHETHSFRFVQCVHAPEKLHIERSQIDDVVKAFEQYQRKVSSSVDTAVSPPLAFEIFDQDKQSYLAVSVHHALYDGISLDMTYLDVQEAYRSGATVSDRPPYRLLIEHVFRQSVASADFFWASYLRGSVPRLAKKALDPTKASKIRKRSNVKNQDLKRVARDLGVSLQSVIQSCFAKALMQRQNQADVIFGTIQAGRSFAADADRINGPCMNTVPLRAMVSPETTIGDLTYDMHLANIEMVPYIHASLRRIQKLAGKGPLFDSLLVIQNVPEIRTSFDLWTPVMDDSSVEFPLAVECEVGKNIEWTLACHEGFLEDPAQLLEALDVLLAETIKDTSSLVAKPHWFNASDRQQTKSRELDPQEQEIALAIAEVAKVALGDVSSDTSIFSLGLDSISAVELSKKLRKKNIAISVGNILRNPSVREMKGLQHLDQKKVKRKAEGFVVLQASQLASIAKQLDCQGHNIQRVLPCTATQAYFFAAWAKLSGRRYMSNFAFKVLGNTDAISRRWEQLVQRFGLFRTAFAVVDGNLCQVVLSHEVSVQPVFRTFDCPMQEALARYYASDDFVSPDLKRCPALFTFIEASGSTTLLLALHHVLYDAYSIALVLKALQEDDLDIIAYDEFATEYGHPADDCLDFWRTYLREVKPFTLTPQNTSFVGSVLESIGVRSPHLNQLDYFSPPFASTQLQNKAQRLGVTSQSLITAAIAQALGQQERKNEVVLGLYVAGRSLDIDNIDRLCGPTVNILPVRLDLTDTNLPAKVHQDLIQMNGAAQQTSIAQIHHAIGSSSPGGLIDVAVNVLPRGSAGPENGTSCGALENFGRLPDECIASIRKCYSTAFDKHYARFEQLDSHNKNCVNPAVDIEVEYASDGKSLCFGVFCTEAMYSTSQASELIDKIWALATA</sequence>
<dbReference type="Pfam" id="PF00501">
    <property type="entry name" value="AMP-binding"/>
    <property type="match status" value="4"/>
</dbReference>
<evidence type="ECO:0000313" key="6">
    <source>
        <dbReference type="EMBL" id="ORY77005.1"/>
    </source>
</evidence>
<protein>
    <recommendedName>
        <fullName evidence="5">Carrier domain-containing protein</fullName>
    </recommendedName>
</protein>
<dbReference type="InterPro" id="IPR045851">
    <property type="entry name" value="AMP-bd_C_sf"/>
</dbReference>
<evidence type="ECO:0000256" key="2">
    <source>
        <dbReference type="ARBA" id="ARBA00022450"/>
    </source>
</evidence>
<dbReference type="PROSITE" id="PS00012">
    <property type="entry name" value="PHOSPHOPANTETHEINE"/>
    <property type="match status" value="5"/>
</dbReference>
<dbReference type="Gene3D" id="1.10.1200.10">
    <property type="entry name" value="ACP-like"/>
    <property type="match status" value="5"/>
</dbReference>
<gene>
    <name evidence="6" type="ORF">BCR37DRAFT_415360</name>
</gene>
<dbReference type="InterPro" id="IPR001242">
    <property type="entry name" value="Condensation_dom"/>
</dbReference>
<dbReference type="GO" id="GO:0031177">
    <property type="term" value="F:phosphopantetheine binding"/>
    <property type="evidence" value="ECO:0007669"/>
    <property type="project" value="InterPro"/>
</dbReference>
<dbReference type="Proteomes" id="UP000193685">
    <property type="component" value="Unassembled WGS sequence"/>
</dbReference>
<keyword evidence="4" id="KW-0436">Ligase</keyword>
<dbReference type="GO" id="GO:0043041">
    <property type="term" value="P:amino acid activation for nonribosomal peptide biosynthetic process"/>
    <property type="evidence" value="ECO:0007669"/>
    <property type="project" value="TreeGrafter"/>
</dbReference>
<dbReference type="GO" id="GO:0031169">
    <property type="term" value="P:ferrichrome biosynthetic process"/>
    <property type="evidence" value="ECO:0007669"/>
    <property type="project" value="UniProtKB-ARBA"/>
</dbReference>
<dbReference type="InterPro" id="IPR020806">
    <property type="entry name" value="PKS_PP-bd"/>
</dbReference>
<dbReference type="InterPro" id="IPR042099">
    <property type="entry name" value="ANL_N_sf"/>
</dbReference>
<dbReference type="FunFam" id="3.40.50.12780:FF:000024">
    <property type="entry name" value="Nonribosomal siderophore peptide synthase SidC"/>
    <property type="match status" value="2"/>
</dbReference>
<dbReference type="InterPro" id="IPR020845">
    <property type="entry name" value="AMP-binding_CS"/>
</dbReference>
<dbReference type="SUPFAM" id="SSF56801">
    <property type="entry name" value="Acetyl-CoA synthetase-like"/>
    <property type="match status" value="4"/>
</dbReference>
<dbReference type="InterPro" id="IPR010071">
    <property type="entry name" value="AA_adenyl_dom"/>
</dbReference>
<feature type="domain" description="Carrier" evidence="5">
    <location>
        <begin position="651"/>
        <end position="724"/>
    </location>
</feature>
<dbReference type="CDD" id="cd05918">
    <property type="entry name" value="A_NRPS_SidN3_like"/>
    <property type="match status" value="1"/>
</dbReference>
<dbReference type="InterPro" id="IPR023213">
    <property type="entry name" value="CAT-like_dom_sf"/>
</dbReference>
<dbReference type="SUPFAM" id="SSF47336">
    <property type="entry name" value="ACP-like"/>
    <property type="match status" value="6"/>
</dbReference>
<dbReference type="NCBIfam" id="TIGR01733">
    <property type="entry name" value="AA-adenyl-dom"/>
    <property type="match status" value="4"/>
</dbReference>
<feature type="domain" description="Carrier" evidence="5">
    <location>
        <begin position="4811"/>
        <end position="4884"/>
    </location>
</feature>
<dbReference type="SUPFAM" id="SSF52777">
    <property type="entry name" value="CoA-dependent acyltransferases"/>
    <property type="match status" value="12"/>
</dbReference>
<dbReference type="GO" id="GO:0005737">
    <property type="term" value="C:cytoplasm"/>
    <property type="evidence" value="ECO:0007669"/>
    <property type="project" value="TreeGrafter"/>
</dbReference>
<dbReference type="Gene3D" id="3.40.50.12780">
    <property type="entry name" value="N-terminal domain of ligase-like"/>
    <property type="match status" value="4"/>
</dbReference>
<name>A0A1Y2F225_PROLT</name>
<dbReference type="GO" id="GO:0010106">
    <property type="term" value="P:cellular response to iron ion starvation"/>
    <property type="evidence" value="ECO:0007669"/>
    <property type="project" value="UniProtKB-ARBA"/>
</dbReference>
<dbReference type="RefSeq" id="XP_040722845.1">
    <property type="nucleotide sequence ID" value="XM_040872279.1"/>
</dbReference>
<keyword evidence="7" id="KW-1185">Reference proteome</keyword>
<dbReference type="CDD" id="cd05930">
    <property type="entry name" value="A_NRPS"/>
    <property type="match status" value="1"/>
</dbReference>
<dbReference type="PANTHER" id="PTHR45527">
    <property type="entry name" value="NONRIBOSOMAL PEPTIDE SYNTHETASE"/>
    <property type="match status" value="1"/>
</dbReference>
<dbReference type="CDD" id="cd19542">
    <property type="entry name" value="CT_NRPS-like"/>
    <property type="match status" value="1"/>
</dbReference>
<evidence type="ECO:0000256" key="1">
    <source>
        <dbReference type="ARBA" id="ARBA00004924"/>
    </source>
</evidence>
<keyword evidence="3" id="KW-0597">Phosphoprotein</keyword>
<keyword evidence="2" id="KW-0596">Phosphopantetheine</keyword>
<dbReference type="InterPro" id="IPR036736">
    <property type="entry name" value="ACP-like_sf"/>
</dbReference>
<accession>A0A1Y2F225</accession>
<feature type="domain" description="Carrier" evidence="5">
    <location>
        <begin position="4290"/>
        <end position="4366"/>
    </location>
</feature>
<dbReference type="InterPro" id="IPR009081">
    <property type="entry name" value="PP-bd_ACP"/>
</dbReference>
<dbReference type="PANTHER" id="PTHR45527:SF1">
    <property type="entry name" value="FATTY ACID SYNTHASE"/>
    <property type="match status" value="1"/>
</dbReference>
<dbReference type="PROSITE" id="PS50075">
    <property type="entry name" value="CARRIER"/>
    <property type="match status" value="6"/>
</dbReference>
<comment type="pathway">
    <text evidence="1">Siderophore biosynthesis.</text>
</comment>
<dbReference type="Pfam" id="PF00668">
    <property type="entry name" value="Condensation"/>
    <property type="match status" value="6"/>
</dbReference>
<dbReference type="Pfam" id="PF00550">
    <property type="entry name" value="PP-binding"/>
    <property type="match status" value="6"/>
</dbReference>
<dbReference type="Gene3D" id="3.30.300.30">
    <property type="match status" value="4"/>
</dbReference>
<dbReference type="GO" id="GO:0016874">
    <property type="term" value="F:ligase activity"/>
    <property type="evidence" value="ECO:0007669"/>
    <property type="project" value="UniProtKB-KW"/>
</dbReference>
<dbReference type="OMA" id="HHIVTEG"/>
<dbReference type="InterPro" id="IPR006162">
    <property type="entry name" value="Ppantetheine_attach_site"/>
</dbReference>
<dbReference type="OrthoDB" id="416786at2759"/>
<evidence type="ECO:0000256" key="4">
    <source>
        <dbReference type="ARBA" id="ARBA00022598"/>
    </source>
</evidence>
<comment type="caution">
    <text evidence="6">The sequence shown here is derived from an EMBL/GenBank/DDBJ whole genome shotgun (WGS) entry which is preliminary data.</text>
</comment>
<dbReference type="FunFam" id="3.30.300.30:FF:000015">
    <property type="entry name" value="Nonribosomal peptide synthase SidD"/>
    <property type="match status" value="1"/>
</dbReference>
<dbReference type="FunFam" id="3.30.300.30:FF:000033">
    <property type="entry name" value="Nonribosomal siderophore peptide synthase SidC"/>
    <property type="match status" value="1"/>
</dbReference>
<organism evidence="6 7">
    <name type="scientific">Protomyces lactucae-debilis</name>
    <dbReference type="NCBI Taxonomy" id="2754530"/>
    <lineage>
        <taxon>Eukaryota</taxon>
        <taxon>Fungi</taxon>
        <taxon>Dikarya</taxon>
        <taxon>Ascomycota</taxon>
        <taxon>Taphrinomycotina</taxon>
        <taxon>Taphrinomycetes</taxon>
        <taxon>Taphrinales</taxon>
        <taxon>Protomycetaceae</taxon>
        <taxon>Protomyces</taxon>
    </lineage>
</organism>
<dbReference type="GeneID" id="63788878"/>
<dbReference type="InterPro" id="IPR000873">
    <property type="entry name" value="AMP-dep_synth/lig_dom"/>
</dbReference>
<evidence type="ECO:0000313" key="7">
    <source>
        <dbReference type="Proteomes" id="UP000193685"/>
    </source>
</evidence>
<feature type="domain" description="Carrier" evidence="5">
    <location>
        <begin position="1672"/>
        <end position="1755"/>
    </location>
</feature>
<dbReference type="STRING" id="56484.A0A1Y2F225"/>
<dbReference type="SMART" id="SM00823">
    <property type="entry name" value="PKS_PP"/>
    <property type="match status" value="6"/>
</dbReference>
<dbReference type="PROSITE" id="PS00455">
    <property type="entry name" value="AMP_BINDING"/>
    <property type="match status" value="4"/>
</dbReference>
<evidence type="ECO:0000256" key="3">
    <source>
        <dbReference type="ARBA" id="ARBA00022553"/>
    </source>
</evidence>
<dbReference type="EMBL" id="MCFI01000021">
    <property type="protein sequence ID" value="ORY77005.1"/>
    <property type="molecule type" value="Genomic_DNA"/>
</dbReference>
<dbReference type="NCBIfam" id="NF003417">
    <property type="entry name" value="PRK04813.1"/>
    <property type="match status" value="4"/>
</dbReference>
<reference evidence="6 7" key="1">
    <citation type="submission" date="2016-07" db="EMBL/GenBank/DDBJ databases">
        <title>Pervasive Adenine N6-methylation of Active Genes in Fungi.</title>
        <authorList>
            <consortium name="DOE Joint Genome Institute"/>
            <person name="Mondo S.J."/>
            <person name="Dannebaum R.O."/>
            <person name="Kuo R.C."/>
            <person name="Labutti K."/>
            <person name="Haridas S."/>
            <person name="Kuo A."/>
            <person name="Salamov A."/>
            <person name="Ahrendt S.R."/>
            <person name="Lipzen A."/>
            <person name="Sullivan W."/>
            <person name="Andreopoulos W.B."/>
            <person name="Clum A."/>
            <person name="Lindquist E."/>
            <person name="Daum C."/>
            <person name="Ramamoorthy G.K."/>
            <person name="Gryganskyi A."/>
            <person name="Culley D."/>
            <person name="Magnuson J.K."/>
            <person name="James T.Y."/>
            <person name="O'Malley M.A."/>
            <person name="Stajich J.E."/>
            <person name="Spatafora J.W."/>
            <person name="Visel A."/>
            <person name="Grigoriev I.V."/>
        </authorList>
    </citation>
    <scope>NUCLEOTIDE SEQUENCE [LARGE SCALE GENOMIC DNA]</scope>
    <source>
        <strain evidence="6 7">12-1054</strain>
    </source>
</reference>
<proteinExistence type="predicted"/>